<organism evidence="7 8">
    <name type="scientific">Rhizobium leucaenae</name>
    <dbReference type="NCBI Taxonomy" id="29450"/>
    <lineage>
        <taxon>Bacteria</taxon>
        <taxon>Pseudomonadati</taxon>
        <taxon>Pseudomonadota</taxon>
        <taxon>Alphaproteobacteria</taxon>
        <taxon>Hyphomicrobiales</taxon>
        <taxon>Rhizobiaceae</taxon>
        <taxon>Rhizobium/Agrobacterium group</taxon>
        <taxon>Rhizobium</taxon>
    </lineage>
</organism>
<dbReference type="InterPro" id="IPR006143">
    <property type="entry name" value="RND_pump_MFP"/>
</dbReference>
<sequence length="414" mass="43431">MKKFWLSLGLLVVAALAVWSYRDRIPFVSALIDRASAKTEESSKAADAGGHGKRQATTQVVKTVAVAKRTLANDVTATGWADAQDTTTIAAQESGIITSIVAQDGAMVKAGDLIAKLDARTAQASVDKDQATLAKDQATLTETEAALTRAKTLLNGAGTQQTVDQAVAARDTAVATVNGDKAQLASDQVLLEHTEIRAPYDGRLGDVTLSVGAYVSAGTAIVSIAQYDPIYVKFHLQESHLRELEEAMKAGTVPVSTVPRSAEGKSREGAMSFYDNQVDAASGTILAKAKFNNANGAIWPGQSVNIVVHFNDNQPVLVAPTVAVSPGPDGFFAFVVKDNKVHMTPVTVARQNGGYSAVAKGLSEGDHVVTEGQVQLNDGQSVVEQFSDAPPQKVASAEDQSSQKTETISVGAQQ</sequence>
<dbReference type="EMBL" id="JACIIG010000005">
    <property type="protein sequence ID" value="MBB4568265.1"/>
    <property type="molecule type" value="Genomic_DNA"/>
</dbReference>
<protein>
    <submittedName>
        <fullName evidence="7">RND family efflux transporter MFP subunit</fullName>
    </submittedName>
</protein>
<dbReference type="InterPro" id="IPR058626">
    <property type="entry name" value="MdtA-like_b-barrel"/>
</dbReference>
<feature type="domain" description="Multidrug resistance protein MdtA-like beta-barrel" evidence="5">
    <location>
        <begin position="229"/>
        <end position="309"/>
    </location>
</feature>
<comment type="similarity">
    <text evidence="2">Belongs to the membrane fusion protein (MFP) (TC 8.A.1) family.</text>
</comment>
<dbReference type="RefSeq" id="WP_028750839.1">
    <property type="nucleotide sequence ID" value="NZ_JACIIG010000005.1"/>
</dbReference>
<feature type="compositionally biased region" description="Polar residues" evidence="3">
    <location>
        <begin position="398"/>
        <end position="414"/>
    </location>
</feature>
<dbReference type="Gene3D" id="2.40.420.20">
    <property type="match status" value="1"/>
</dbReference>
<evidence type="ECO:0000259" key="5">
    <source>
        <dbReference type="Pfam" id="PF25944"/>
    </source>
</evidence>
<dbReference type="PANTHER" id="PTHR30469:SF36">
    <property type="entry name" value="BLL3903 PROTEIN"/>
    <property type="match status" value="1"/>
</dbReference>
<dbReference type="InterPro" id="IPR058625">
    <property type="entry name" value="MdtA-like_BSH"/>
</dbReference>
<comment type="subcellular location">
    <subcellularLocation>
        <location evidence="1">Cell membrane</location>
    </subcellularLocation>
</comment>
<keyword evidence="8" id="KW-1185">Reference proteome</keyword>
<dbReference type="Gene3D" id="2.40.50.100">
    <property type="match status" value="1"/>
</dbReference>
<dbReference type="Pfam" id="PF25944">
    <property type="entry name" value="Beta-barrel_RND"/>
    <property type="match status" value="1"/>
</dbReference>
<dbReference type="PANTHER" id="PTHR30469">
    <property type="entry name" value="MULTIDRUG RESISTANCE PROTEIN MDTA"/>
    <property type="match status" value="1"/>
</dbReference>
<accession>A0A7W6ZTG6</accession>
<evidence type="ECO:0000259" key="4">
    <source>
        <dbReference type="Pfam" id="PF25917"/>
    </source>
</evidence>
<evidence type="ECO:0000313" key="7">
    <source>
        <dbReference type="EMBL" id="MBB4568265.1"/>
    </source>
</evidence>
<dbReference type="InterPro" id="IPR058637">
    <property type="entry name" value="YknX-like_C"/>
</dbReference>
<dbReference type="Gene3D" id="1.10.287.470">
    <property type="entry name" value="Helix hairpin bin"/>
    <property type="match status" value="1"/>
</dbReference>
<evidence type="ECO:0000256" key="3">
    <source>
        <dbReference type="SAM" id="MobiDB-lite"/>
    </source>
</evidence>
<dbReference type="NCBIfam" id="TIGR01730">
    <property type="entry name" value="RND_mfp"/>
    <property type="match status" value="1"/>
</dbReference>
<dbReference type="GO" id="GO:1990281">
    <property type="term" value="C:efflux pump complex"/>
    <property type="evidence" value="ECO:0007669"/>
    <property type="project" value="TreeGrafter"/>
</dbReference>
<dbReference type="AlphaFoldDB" id="A0A7W6ZTG6"/>
<dbReference type="SUPFAM" id="SSF111369">
    <property type="entry name" value="HlyD-like secretion proteins"/>
    <property type="match status" value="1"/>
</dbReference>
<feature type="region of interest" description="Disordered" evidence="3">
    <location>
        <begin position="386"/>
        <end position="414"/>
    </location>
</feature>
<feature type="domain" description="Multidrug resistance protein MdtA-like barrel-sandwich hybrid" evidence="4">
    <location>
        <begin position="86"/>
        <end position="220"/>
    </location>
</feature>
<evidence type="ECO:0000256" key="1">
    <source>
        <dbReference type="ARBA" id="ARBA00004236"/>
    </source>
</evidence>
<name>A0A7W6ZTG6_9HYPH</name>
<feature type="domain" description="YknX-like C-terminal permuted SH3-like" evidence="6">
    <location>
        <begin position="317"/>
        <end position="382"/>
    </location>
</feature>
<dbReference type="OrthoDB" id="9783047at2"/>
<evidence type="ECO:0000256" key="2">
    <source>
        <dbReference type="ARBA" id="ARBA00009477"/>
    </source>
</evidence>
<dbReference type="Pfam" id="PF25989">
    <property type="entry name" value="YknX_C"/>
    <property type="match status" value="1"/>
</dbReference>
<proteinExistence type="inferred from homology"/>
<dbReference type="GO" id="GO:0015562">
    <property type="term" value="F:efflux transmembrane transporter activity"/>
    <property type="evidence" value="ECO:0007669"/>
    <property type="project" value="TreeGrafter"/>
</dbReference>
<dbReference type="Pfam" id="PF25917">
    <property type="entry name" value="BSH_RND"/>
    <property type="match status" value="1"/>
</dbReference>
<reference evidence="7 8" key="1">
    <citation type="submission" date="2020-08" db="EMBL/GenBank/DDBJ databases">
        <title>Genomic Encyclopedia of Type Strains, Phase IV (KMG-V): Genome sequencing to study the core and pangenomes of soil and plant-associated prokaryotes.</title>
        <authorList>
            <person name="Whitman W."/>
        </authorList>
    </citation>
    <scope>NUCLEOTIDE SEQUENCE [LARGE SCALE GENOMIC DNA]</scope>
    <source>
        <strain evidence="7 8">SEMIA 492</strain>
    </source>
</reference>
<dbReference type="Gene3D" id="2.40.30.170">
    <property type="match status" value="1"/>
</dbReference>
<evidence type="ECO:0000313" key="8">
    <source>
        <dbReference type="Proteomes" id="UP000543836"/>
    </source>
</evidence>
<dbReference type="Proteomes" id="UP000543836">
    <property type="component" value="Unassembled WGS sequence"/>
</dbReference>
<evidence type="ECO:0000259" key="6">
    <source>
        <dbReference type="Pfam" id="PF25989"/>
    </source>
</evidence>
<gene>
    <name evidence="7" type="ORF">GGE60_002381</name>
</gene>
<comment type="caution">
    <text evidence="7">The sequence shown here is derived from an EMBL/GenBank/DDBJ whole genome shotgun (WGS) entry which is preliminary data.</text>
</comment>